<evidence type="ECO:0000256" key="4">
    <source>
        <dbReference type="HAMAP-Rule" id="MF_02200"/>
    </source>
</evidence>
<comment type="function">
    <text evidence="4">Chaperone for NapA, the catalytic subunit of the periplasmic nitrate reductase. It binds directly and specifically to the twin-arginine signal peptide of NapA, preventing premature interaction with the Tat translocase and premature export.</text>
</comment>
<comment type="subcellular location">
    <subcellularLocation>
        <location evidence="1 4">Cytoplasm</location>
    </subcellularLocation>
</comment>
<dbReference type="Gene3D" id="3.30.70.920">
    <property type="match status" value="1"/>
</dbReference>
<dbReference type="InterPro" id="IPR005623">
    <property type="entry name" value="Chaperone_NapD_NO3_reduct"/>
</dbReference>
<feature type="region of interest" description="Disordered" evidence="5">
    <location>
        <begin position="1"/>
        <end position="22"/>
    </location>
</feature>
<dbReference type="PANTHER" id="PTHR38603">
    <property type="entry name" value="CHAPERONE NAPD"/>
    <property type="match status" value="1"/>
</dbReference>
<dbReference type="RefSeq" id="WP_248157183.1">
    <property type="nucleotide sequence ID" value="NZ_JALNMJ010000016.1"/>
</dbReference>
<proteinExistence type="inferred from homology"/>
<keyword evidence="2 4" id="KW-0963">Cytoplasm</keyword>
<evidence type="ECO:0000256" key="5">
    <source>
        <dbReference type="SAM" id="MobiDB-lite"/>
    </source>
</evidence>
<organism evidence="6 7">
    <name type="scientific">Roseibium sediminicola</name>
    <dbReference type="NCBI Taxonomy" id="2933272"/>
    <lineage>
        <taxon>Bacteria</taxon>
        <taxon>Pseudomonadati</taxon>
        <taxon>Pseudomonadota</taxon>
        <taxon>Alphaproteobacteria</taxon>
        <taxon>Hyphomicrobiales</taxon>
        <taxon>Stappiaceae</taxon>
        <taxon>Roseibium</taxon>
    </lineage>
</organism>
<dbReference type="EMBL" id="JALNMJ010000016">
    <property type="protein sequence ID" value="MCK7614549.1"/>
    <property type="molecule type" value="Genomic_DNA"/>
</dbReference>
<dbReference type="Proteomes" id="UP001431221">
    <property type="component" value="Unassembled WGS sequence"/>
</dbReference>
<evidence type="ECO:0000256" key="1">
    <source>
        <dbReference type="ARBA" id="ARBA00004496"/>
    </source>
</evidence>
<evidence type="ECO:0000313" key="6">
    <source>
        <dbReference type="EMBL" id="MCK7614549.1"/>
    </source>
</evidence>
<gene>
    <name evidence="4" type="primary">napD</name>
    <name evidence="6" type="ORF">M0H32_20465</name>
</gene>
<name>A0ABT0GYP7_9HYPH</name>
<protein>
    <recommendedName>
        <fullName evidence="4">Chaperone NapD</fullName>
    </recommendedName>
    <alternativeName>
        <fullName evidence="4">NapA signal peptide-binding chaperone NapD</fullName>
    </alternativeName>
</protein>
<evidence type="ECO:0000256" key="2">
    <source>
        <dbReference type="ARBA" id="ARBA00022490"/>
    </source>
</evidence>
<dbReference type="Pfam" id="PF03927">
    <property type="entry name" value="NapD"/>
    <property type="match status" value="1"/>
</dbReference>
<feature type="compositionally biased region" description="Polar residues" evidence="5">
    <location>
        <begin position="1"/>
        <end position="17"/>
    </location>
</feature>
<dbReference type="HAMAP" id="MF_02200">
    <property type="entry name" value="NapD"/>
    <property type="match status" value="1"/>
</dbReference>
<comment type="caution">
    <text evidence="6">The sequence shown here is derived from an EMBL/GenBank/DDBJ whole genome shotgun (WGS) entry which is preliminary data.</text>
</comment>
<evidence type="ECO:0000256" key="3">
    <source>
        <dbReference type="ARBA" id="ARBA00023186"/>
    </source>
</evidence>
<keyword evidence="7" id="KW-1185">Reference proteome</keyword>
<sequence>MRTLLPSSSDPHQQIPGSNKEGHSMNICGCLVHAKAEKADAVRSEVEAMEGVEVHAASEDGRLVVVVEDTETKKASELIMAMHQIPGVISVTLTYHHFEDLAADDTASLPAQSSQVGDQTHDNL</sequence>
<reference evidence="6" key="1">
    <citation type="submission" date="2022-04" db="EMBL/GenBank/DDBJ databases">
        <title>Roseibium sp. CAU 1639 isolated from mud.</title>
        <authorList>
            <person name="Kim W."/>
        </authorList>
    </citation>
    <scope>NUCLEOTIDE SEQUENCE</scope>
    <source>
        <strain evidence="6">CAU 1639</strain>
    </source>
</reference>
<comment type="subunit">
    <text evidence="4">Interacts with the cytoplasmic NapA precursor.</text>
</comment>
<evidence type="ECO:0000313" key="7">
    <source>
        <dbReference type="Proteomes" id="UP001431221"/>
    </source>
</evidence>
<keyword evidence="3 4" id="KW-0143">Chaperone</keyword>
<accession>A0ABT0GYP7</accession>
<comment type="similarity">
    <text evidence="4">Belongs to the NapD family.</text>
</comment>
<dbReference type="PANTHER" id="PTHR38603:SF1">
    <property type="entry name" value="CHAPERONE NAPD"/>
    <property type="match status" value="1"/>
</dbReference>